<keyword evidence="3" id="KW-1185">Reference proteome</keyword>
<dbReference type="Proteomes" id="UP000789342">
    <property type="component" value="Unassembled WGS sequence"/>
</dbReference>
<feature type="compositionally biased region" description="Polar residues" evidence="1">
    <location>
        <begin position="74"/>
        <end position="84"/>
    </location>
</feature>
<evidence type="ECO:0000313" key="2">
    <source>
        <dbReference type="EMBL" id="CAG8743261.1"/>
    </source>
</evidence>
<feature type="region of interest" description="Disordered" evidence="1">
    <location>
        <begin position="1"/>
        <end position="198"/>
    </location>
</feature>
<proteinExistence type="predicted"/>
<evidence type="ECO:0000313" key="3">
    <source>
        <dbReference type="Proteomes" id="UP000789342"/>
    </source>
</evidence>
<feature type="compositionally biased region" description="Basic residues" evidence="1">
    <location>
        <begin position="32"/>
        <end position="48"/>
    </location>
</feature>
<evidence type="ECO:0000256" key="1">
    <source>
        <dbReference type="SAM" id="MobiDB-lite"/>
    </source>
</evidence>
<dbReference type="PANTHER" id="PTHR23308">
    <property type="entry name" value="NUCLEAR INHIBITOR OF PROTEIN PHOSPHATASE-1"/>
    <property type="match status" value="1"/>
</dbReference>
<protein>
    <submittedName>
        <fullName evidence="2">13580_t:CDS:1</fullName>
    </submittedName>
</protein>
<name>A0A9N9IM90_9GLOM</name>
<comment type="caution">
    <text evidence="2">The sequence shown here is derived from an EMBL/GenBank/DDBJ whole genome shotgun (WGS) entry which is preliminary data.</text>
</comment>
<gene>
    <name evidence="2" type="ORF">AMORRO_LOCUS14863</name>
</gene>
<dbReference type="SUPFAM" id="SSF49879">
    <property type="entry name" value="SMAD/FHA domain"/>
    <property type="match status" value="1"/>
</dbReference>
<dbReference type="AlphaFoldDB" id="A0A9N9IM90"/>
<feature type="compositionally biased region" description="Basic residues" evidence="1">
    <location>
        <begin position="57"/>
        <end position="73"/>
    </location>
</feature>
<dbReference type="InterPro" id="IPR050923">
    <property type="entry name" value="Cell_Proc_Reg/RNA_Proc"/>
</dbReference>
<reference evidence="2" key="1">
    <citation type="submission" date="2021-06" db="EMBL/GenBank/DDBJ databases">
        <authorList>
            <person name="Kallberg Y."/>
            <person name="Tangrot J."/>
            <person name="Rosling A."/>
        </authorList>
    </citation>
    <scope>NUCLEOTIDE SEQUENCE</scope>
    <source>
        <strain evidence="2">CL551</strain>
    </source>
</reference>
<dbReference type="InterPro" id="IPR008984">
    <property type="entry name" value="SMAD_FHA_dom_sf"/>
</dbReference>
<accession>A0A9N9IM90</accession>
<sequence>MYSPKRQGDRISSISPRRNRGQRVSSHSSAHKERKSLRRSRSPSRRSKRLENSRSPRLARSRSRSPYGRRSKSPQRSQAYSPAHSSRRRSWSPKGVRLRSPPRRRSRSPAQSPRRRSRSPAQSPRRRSRSPRNAVDRSLSLSLSSPKVLSRSHSPSVHGRQDKERDGEKSRRRLTSRDSSPSKANNEKAQEIVKPNFGLSGKLAAESNKFNGVALKYQEPPEARKPTKRWRLYVFKKEEQLANSKSNGVPSISYPLIDCLHIHRQSAYLLGRDRNVADIPIDHPSCSSQHA</sequence>
<feature type="non-terminal residue" evidence="2">
    <location>
        <position position="1"/>
    </location>
</feature>
<feature type="compositionally biased region" description="Basic residues" evidence="1">
    <location>
        <begin position="85"/>
        <end position="130"/>
    </location>
</feature>
<feature type="compositionally biased region" description="Low complexity" evidence="1">
    <location>
        <begin position="138"/>
        <end position="156"/>
    </location>
</feature>
<dbReference type="OrthoDB" id="444265at2759"/>
<dbReference type="Gene3D" id="2.60.200.20">
    <property type="match status" value="1"/>
</dbReference>
<feature type="compositionally biased region" description="Basic and acidic residues" evidence="1">
    <location>
        <begin position="159"/>
        <end position="169"/>
    </location>
</feature>
<feature type="compositionally biased region" description="Polar residues" evidence="1">
    <location>
        <begin position="10"/>
        <end position="28"/>
    </location>
</feature>
<dbReference type="EMBL" id="CAJVPV010031639">
    <property type="protein sequence ID" value="CAG8743261.1"/>
    <property type="molecule type" value="Genomic_DNA"/>
</dbReference>
<organism evidence="2 3">
    <name type="scientific">Acaulospora morrowiae</name>
    <dbReference type="NCBI Taxonomy" id="94023"/>
    <lineage>
        <taxon>Eukaryota</taxon>
        <taxon>Fungi</taxon>
        <taxon>Fungi incertae sedis</taxon>
        <taxon>Mucoromycota</taxon>
        <taxon>Glomeromycotina</taxon>
        <taxon>Glomeromycetes</taxon>
        <taxon>Diversisporales</taxon>
        <taxon>Acaulosporaceae</taxon>
        <taxon>Acaulospora</taxon>
    </lineage>
</organism>